<protein>
    <recommendedName>
        <fullName evidence="2">Prohibitin</fullName>
    </recommendedName>
</protein>
<feature type="domain" description="Band 7" evidence="4">
    <location>
        <begin position="54"/>
        <end position="237"/>
    </location>
</feature>
<reference evidence="5" key="1">
    <citation type="submission" date="2022-10" db="EMBL/GenBank/DDBJ databases">
        <authorList>
            <person name="Chen Y."/>
            <person name="Dougan E. K."/>
            <person name="Chan C."/>
            <person name="Rhodes N."/>
            <person name="Thang M."/>
        </authorList>
    </citation>
    <scope>NUCLEOTIDE SEQUENCE</scope>
</reference>
<keyword evidence="2" id="KW-0496">Mitochondrion</keyword>
<keyword evidence="7" id="KW-1185">Reference proteome</keyword>
<accession>A0A9P1D4F8</accession>
<evidence type="ECO:0000313" key="6">
    <source>
        <dbReference type="EMBL" id="CAL1155161.1"/>
    </source>
</evidence>
<evidence type="ECO:0000256" key="2">
    <source>
        <dbReference type="RuleBase" id="RU366048"/>
    </source>
</evidence>
<dbReference type="Proteomes" id="UP001152797">
    <property type="component" value="Unassembled WGS sequence"/>
</dbReference>
<dbReference type="EMBL" id="CAMXCT030003001">
    <property type="protein sequence ID" value="CAL4789098.1"/>
    <property type="molecule type" value="Genomic_DNA"/>
</dbReference>
<organism evidence="5">
    <name type="scientific">Cladocopium goreaui</name>
    <dbReference type="NCBI Taxonomy" id="2562237"/>
    <lineage>
        <taxon>Eukaryota</taxon>
        <taxon>Sar</taxon>
        <taxon>Alveolata</taxon>
        <taxon>Dinophyceae</taxon>
        <taxon>Suessiales</taxon>
        <taxon>Symbiodiniaceae</taxon>
        <taxon>Cladocopium</taxon>
    </lineage>
</organism>
<reference evidence="6" key="2">
    <citation type="submission" date="2024-04" db="EMBL/GenBank/DDBJ databases">
        <authorList>
            <person name="Chen Y."/>
            <person name="Shah S."/>
            <person name="Dougan E. K."/>
            <person name="Thang M."/>
            <person name="Chan C."/>
        </authorList>
    </citation>
    <scope>NUCLEOTIDE SEQUENCE [LARGE SCALE GENOMIC DNA]</scope>
</reference>
<dbReference type="PANTHER" id="PTHR23222">
    <property type="entry name" value="PROHIBITIN"/>
    <property type="match status" value="1"/>
</dbReference>
<evidence type="ECO:0000256" key="1">
    <source>
        <dbReference type="ARBA" id="ARBA00009658"/>
    </source>
</evidence>
<comment type="subcellular location">
    <subcellularLocation>
        <location evidence="2">Mitochondrion inner membrane</location>
    </subcellularLocation>
</comment>
<keyword evidence="2" id="KW-0999">Mitochondrion inner membrane</keyword>
<keyword evidence="2" id="KW-0812">Transmembrane</keyword>
<dbReference type="OrthoDB" id="190994at2759"/>
<dbReference type="EMBL" id="CAMXCT020003001">
    <property type="protein sequence ID" value="CAL1155161.1"/>
    <property type="molecule type" value="Genomic_DNA"/>
</dbReference>
<evidence type="ECO:0000313" key="7">
    <source>
        <dbReference type="Proteomes" id="UP001152797"/>
    </source>
</evidence>
<sequence length="337" mass="38126">MDQALSQRRRSGGYQPPPEMPMDLGISDHAKIICCGVTVLVACVAFLVTSLGAVPPLHLGIKYSTFTKAADMNQIYGPGLYMTGPFNNFILFPSDVRNIEFSNIDRIETAGLRYAPLHTRTKEGLGLHLQVSLQYRLIPQNISSLYSEFNQNYEQVFVSSVRDVLIKAASEYEATQLWEERDIFSQKMQQMVDHELRKTYAECWGLQLMVIDLPDGFEQSIVQTQVQKQMMFIREQQQVSTKIRAETSVIKAEYDRKVKVLMADGHANYTVVTKEAQANAERRKIQMESEALAIVKKSLHLSPEGLVRYQQYGALDDLNQASLMYGFGPDQALLKPS</sequence>
<dbReference type="GO" id="GO:0005743">
    <property type="term" value="C:mitochondrial inner membrane"/>
    <property type="evidence" value="ECO:0007669"/>
    <property type="project" value="UniProtKB-SubCell"/>
</dbReference>
<dbReference type="InterPro" id="IPR000163">
    <property type="entry name" value="Prohibitin"/>
</dbReference>
<dbReference type="Pfam" id="PF01145">
    <property type="entry name" value="Band_7"/>
    <property type="match status" value="1"/>
</dbReference>
<feature type="transmembrane region" description="Helical" evidence="2">
    <location>
        <begin position="32"/>
        <end position="54"/>
    </location>
</feature>
<feature type="region of interest" description="Disordered" evidence="3">
    <location>
        <begin position="1"/>
        <end position="20"/>
    </location>
</feature>
<keyword evidence="2" id="KW-1133">Transmembrane helix</keyword>
<evidence type="ECO:0000259" key="4">
    <source>
        <dbReference type="Pfam" id="PF01145"/>
    </source>
</evidence>
<dbReference type="SUPFAM" id="SSF117892">
    <property type="entry name" value="Band 7/SPFH domain"/>
    <property type="match status" value="1"/>
</dbReference>
<evidence type="ECO:0000313" key="5">
    <source>
        <dbReference type="EMBL" id="CAI4001786.1"/>
    </source>
</evidence>
<evidence type="ECO:0000256" key="3">
    <source>
        <dbReference type="SAM" id="MobiDB-lite"/>
    </source>
</evidence>
<dbReference type="InterPro" id="IPR036013">
    <property type="entry name" value="Band_7/SPFH_dom_sf"/>
</dbReference>
<proteinExistence type="inferred from homology"/>
<dbReference type="EMBL" id="CAMXCT010003001">
    <property type="protein sequence ID" value="CAI4001786.1"/>
    <property type="molecule type" value="Genomic_DNA"/>
</dbReference>
<dbReference type="Gene3D" id="3.30.479.30">
    <property type="entry name" value="Band 7 domain"/>
    <property type="match status" value="1"/>
</dbReference>
<comment type="caution">
    <text evidence="5">The sequence shown here is derived from an EMBL/GenBank/DDBJ whole genome shotgun (WGS) entry which is preliminary data.</text>
</comment>
<dbReference type="PANTHER" id="PTHR23222:SF0">
    <property type="entry name" value="PROHIBITIN 1"/>
    <property type="match status" value="1"/>
</dbReference>
<keyword evidence="2" id="KW-0472">Membrane</keyword>
<gene>
    <name evidence="5" type="ORF">C1SCF055_LOCUS27797</name>
</gene>
<dbReference type="AlphaFoldDB" id="A0A9P1D4F8"/>
<comment type="similarity">
    <text evidence="1 2">Belongs to the prohibitin family.</text>
</comment>
<name>A0A9P1D4F8_9DINO</name>
<dbReference type="InterPro" id="IPR001107">
    <property type="entry name" value="Band_7"/>
</dbReference>